<name>A0ABR3WNA3_9PEZI</name>
<reference evidence="1 2" key="1">
    <citation type="journal article" date="2024" name="IMA Fungus">
        <title>IMA Genome - F19 : A genome assembly and annotation guide to empower mycologists, including annotated draft genome sequences of Ceratocystis pirilliformis, Diaporthe australafricana, Fusarium ophioides, Paecilomyces lecythidis, and Sporothrix stenoceras.</title>
        <authorList>
            <person name="Aylward J."/>
            <person name="Wilson A.M."/>
            <person name="Visagie C.M."/>
            <person name="Spraker J."/>
            <person name="Barnes I."/>
            <person name="Buitendag C."/>
            <person name="Ceriani C."/>
            <person name="Del Mar Angel L."/>
            <person name="du Plessis D."/>
            <person name="Fuchs T."/>
            <person name="Gasser K."/>
            <person name="Kramer D."/>
            <person name="Li W."/>
            <person name="Munsamy K."/>
            <person name="Piso A."/>
            <person name="Price J.L."/>
            <person name="Sonnekus B."/>
            <person name="Thomas C."/>
            <person name="van der Nest A."/>
            <person name="van Dijk A."/>
            <person name="van Heerden A."/>
            <person name="van Vuuren N."/>
            <person name="Yilmaz N."/>
            <person name="Duong T.A."/>
            <person name="van der Merwe N.A."/>
            <person name="Wingfield M.J."/>
            <person name="Wingfield B.D."/>
        </authorList>
    </citation>
    <scope>NUCLEOTIDE SEQUENCE [LARGE SCALE GENOMIC DNA]</scope>
    <source>
        <strain evidence="1 2">CMW 18300</strain>
    </source>
</reference>
<organism evidence="1 2">
    <name type="scientific">Diaporthe australafricana</name>
    <dbReference type="NCBI Taxonomy" id="127596"/>
    <lineage>
        <taxon>Eukaryota</taxon>
        <taxon>Fungi</taxon>
        <taxon>Dikarya</taxon>
        <taxon>Ascomycota</taxon>
        <taxon>Pezizomycotina</taxon>
        <taxon>Sordariomycetes</taxon>
        <taxon>Sordariomycetidae</taxon>
        <taxon>Diaporthales</taxon>
        <taxon>Diaporthaceae</taxon>
        <taxon>Diaporthe</taxon>
    </lineage>
</organism>
<sequence>MTTLQQFNRFRELPRELQLRIWELYECSQPHRRHYFRSMIVWPGRLYAGVDQYTNRRIVNVATANDPNQTRVPDTAVAPWTKIQLPADDNRDNHWVSRDDFSAGAPFCQIQGPNSMTTPAYLWVNFKNDTFCFAHNSGGIINNVGGRDFLQYLQGVPGLFSLTSGPQSQGMSHWFFRVERLALIKFAPDRKVGHFDRQVLGVHPNLRTVTIVAFLGPFRCSHFDPATQRQPDAASAVERIPLKKFLAIRQGVARSCDCDEPRKRLDELEKLRQELVNLFQDRAIVAPRVDVGIEVEVYWTQRPNIASLVVDPQS</sequence>
<gene>
    <name evidence="1" type="ORF">Daus18300_007360</name>
</gene>
<comment type="caution">
    <text evidence="1">The sequence shown here is derived from an EMBL/GenBank/DDBJ whole genome shotgun (WGS) entry which is preliminary data.</text>
</comment>
<dbReference type="EMBL" id="JAWRVE010000064">
    <property type="protein sequence ID" value="KAL1865013.1"/>
    <property type="molecule type" value="Genomic_DNA"/>
</dbReference>
<protein>
    <submittedName>
        <fullName evidence="1">Uncharacterized protein</fullName>
    </submittedName>
</protein>
<evidence type="ECO:0000313" key="2">
    <source>
        <dbReference type="Proteomes" id="UP001583177"/>
    </source>
</evidence>
<accession>A0ABR3WNA3</accession>
<proteinExistence type="predicted"/>
<dbReference type="Proteomes" id="UP001583177">
    <property type="component" value="Unassembled WGS sequence"/>
</dbReference>
<keyword evidence="2" id="KW-1185">Reference proteome</keyword>
<evidence type="ECO:0000313" key="1">
    <source>
        <dbReference type="EMBL" id="KAL1865013.1"/>
    </source>
</evidence>